<dbReference type="SUPFAM" id="SSF56209">
    <property type="entry name" value="Nitrile hydratase alpha chain"/>
    <property type="match status" value="1"/>
</dbReference>
<evidence type="ECO:0000313" key="1">
    <source>
        <dbReference type="EMBL" id="KYC43075.1"/>
    </source>
</evidence>
<evidence type="ECO:0000313" key="2">
    <source>
        <dbReference type="Proteomes" id="UP000076925"/>
    </source>
</evidence>
<sequence>MTTNFEEFNSQTLEERIIVKAIEDPNYKQRLLSDAKAVVEEELGDKLGEDVTIQVLQQSAKHLYLLLPVDIDDMIREGLITQEELEAVAGGSARLIKVTKALHNSVNAKSKSDVSQGVSGVVATVTSLASALYSAVRSRKG</sequence>
<dbReference type="AlphaFoldDB" id="A0A139XEG3"/>
<dbReference type="NCBIfam" id="TIGR03793">
    <property type="entry name" value="leader_NHLP"/>
    <property type="match status" value="1"/>
</dbReference>
<comment type="caution">
    <text evidence="1">The sequence shown here is derived from an EMBL/GenBank/DDBJ whole genome shotgun (WGS) entry which is preliminary data.</text>
</comment>
<dbReference type="Proteomes" id="UP000076925">
    <property type="component" value="Unassembled WGS sequence"/>
</dbReference>
<proteinExistence type="predicted"/>
<gene>
    <name evidence="1" type="ORF">WA1_13315</name>
</gene>
<evidence type="ECO:0008006" key="3">
    <source>
        <dbReference type="Google" id="ProtNLM"/>
    </source>
</evidence>
<dbReference type="GO" id="GO:0003824">
    <property type="term" value="F:catalytic activity"/>
    <property type="evidence" value="ECO:0007669"/>
    <property type="project" value="InterPro"/>
</dbReference>
<accession>A0A139XEG3</accession>
<protein>
    <recommendedName>
        <fullName evidence="3">Nitrile hydratase alpha /Thiocyanate hydrolase gamma domain-containing protein</fullName>
    </recommendedName>
</protein>
<reference evidence="1 2" key="1">
    <citation type="journal article" date="2013" name="Genome Biol. Evol.">
        <title>Genomes of Stigonematalean cyanobacteria (subsection V) and the evolution of oxygenic photosynthesis from prokaryotes to plastids.</title>
        <authorList>
            <person name="Dagan T."/>
            <person name="Roettger M."/>
            <person name="Stucken K."/>
            <person name="Landan G."/>
            <person name="Koch R."/>
            <person name="Major P."/>
            <person name="Gould S.B."/>
            <person name="Goremykin V.V."/>
            <person name="Rippka R."/>
            <person name="Tandeau de Marsac N."/>
            <person name="Gugger M."/>
            <person name="Lockhart P.J."/>
            <person name="Allen J.F."/>
            <person name="Brune I."/>
            <person name="Maus I."/>
            <person name="Puhler A."/>
            <person name="Martin W.F."/>
        </authorList>
    </citation>
    <scope>NUCLEOTIDE SEQUENCE [LARGE SCALE GENOMIC DNA]</scope>
    <source>
        <strain evidence="1 2">PCC 7110</strain>
    </source>
</reference>
<dbReference type="GO" id="GO:0046914">
    <property type="term" value="F:transition metal ion binding"/>
    <property type="evidence" value="ECO:0007669"/>
    <property type="project" value="InterPro"/>
</dbReference>
<dbReference type="STRING" id="128403.WA1_13315"/>
<dbReference type="RefSeq" id="WP_017745241.1">
    <property type="nucleotide sequence ID" value="NZ_KQ976354.1"/>
</dbReference>
<dbReference type="InterPro" id="IPR036648">
    <property type="entry name" value="CN_Hdrase_a/SCN_Hdrase_g_sf"/>
</dbReference>
<name>A0A139XEG3_9CYAN</name>
<dbReference type="Gene3D" id="3.90.330.10">
    <property type="entry name" value="Nitrile hydratase alpha /Thiocyanate hydrolase gamma"/>
    <property type="match status" value="1"/>
</dbReference>
<dbReference type="OrthoDB" id="516057at2"/>
<dbReference type="EMBL" id="ANNX02000016">
    <property type="protein sequence ID" value="KYC43075.1"/>
    <property type="molecule type" value="Genomic_DNA"/>
</dbReference>
<organism evidence="1 2">
    <name type="scientific">Scytonema hofmannii PCC 7110</name>
    <dbReference type="NCBI Taxonomy" id="128403"/>
    <lineage>
        <taxon>Bacteria</taxon>
        <taxon>Bacillati</taxon>
        <taxon>Cyanobacteriota</taxon>
        <taxon>Cyanophyceae</taxon>
        <taxon>Nostocales</taxon>
        <taxon>Scytonemataceae</taxon>
        <taxon>Scytonema</taxon>
    </lineage>
</organism>
<dbReference type="InterPro" id="IPR022513">
    <property type="entry name" value="TOMM_pelo"/>
</dbReference>
<keyword evidence="2" id="KW-1185">Reference proteome</keyword>